<evidence type="ECO:0000256" key="1">
    <source>
        <dbReference type="ARBA" id="ARBA00023157"/>
    </source>
</evidence>
<proteinExistence type="predicted"/>
<dbReference type="PANTHER" id="PTHR46560">
    <property type="entry name" value="CYPHER, ISOFORM B"/>
    <property type="match status" value="1"/>
</dbReference>
<keyword evidence="3" id="KW-0472">Membrane</keyword>
<comment type="caution">
    <text evidence="5">The sequence shown here is derived from an EMBL/GenBank/DDBJ whole genome shotgun (WGS) entry which is preliminary data.</text>
</comment>
<protein>
    <recommendedName>
        <fullName evidence="4">ZP domain-containing protein</fullName>
    </recommendedName>
</protein>
<dbReference type="PANTHER" id="PTHR46560:SF12">
    <property type="entry name" value="ZP DOMAIN-CONTAINING PROTEIN"/>
    <property type="match status" value="1"/>
</dbReference>
<dbReference type="Pfam" id="PF00100">
    <property type="entry name" value="Zona_pellucida"/>
    <property type="match status" value="1"/>
</dbReference>
<dbReference type="Gene3D" id="2.60.40.4100">
    <property type="entry name" value="Zona pellucida, ZP-C domain"/>
    <property type="match status" value="1"/>
</dbReference>
<feature type="transmembrane region" description="Helical" evidence="3">
    <location>
        <begin position="625"/>
        <end position="649"/>
    </location>
</feature>
<feature type="domain" description="ZP" evidence="4">
    <location>
        <begin position="1"/>
        <end position="580"/>
    </location>
</feature>
<accession>A0AA36GS64</accession>
<evidence type="ECO:0000256" key="2">
    <source>
        <dbReference type="SAM" id="MobiDB-lite"/>
    </source>
</evidence>
<dbReference type="InterPro" id="IPR055355">
    <property type="entry name" value="ZP-C"/>
</dbReference>
<feature type="region of interest" description="Disordered" evidence="2">
    <location>
        <begin position="223"/>
        <end position="251"/>
    </location>
</feature>
<dbReference type="Proteomes" id="UP001176961">
    <property type="component" value="Unassembled WGS sequence"/>
</dbReference>
<evidence type="ECO:0000256" key="3">
    <source>
        <dbReference type="SAM" id="Phobius"/>
    </source>
</evidence>
<evidence type="ECO:0000259" key="4">
    <source>
        <dbReference type="PROSITE" id="PS51034"/>
    </source>
</evidence>
<evidence type="ECO:0000313" key="6">
    <source>
        <dbReference type="Proteomes" id="UP001176961"/>
    </source>
</evidence>
<keyword evidence="3" id="KW-0812">Transmembrane</keyword>
<keyword evidence="6" id="KW-1185">Reference proteome</keyword>
<sequence>MCSSEGITASVTFDRPFSGKIYSFNYGTVHECIYYNALDLDTVLFSIPAHRCGTRLSRTSRNMVDQMENRVYVQMEKDAQTSLDRQFLFVCQLADAKDEKERSNLVSVRRHPVGPTADSPYVVPSGAEAQMPFLTNNALEPVNSVSNSVPRVSAVSSDGHLGNWPIPGSRPYTPNVQPVASWPKIPLPDPIIPTNRAGPGNSATIALSEGGGVRVPDEYPNVPKLAPSTTPRNPFLPPPSPPPTPAPASPIIPARDVPRPATGLYDKQVTVAQRPVEPIEPVKTFFTLKTPIEIVRHTTSAIPMIPALPALPASTPNPRPGTEMIVGVGYVLPESVLARNEIDAGVIGNKVMYRGKATEIPAFPWNRPIPASTEYSPRAQDNVQRAPTAFDKEKKMKNDTQGAKVFIEEHSNVGVDFRTDAGEKVASAESEDSPKSRLISTQEYLAPSPEMSLEIQQGIGPYAPTVTGPVKIGDNITLVVRSKSQMKGEDAYDMFVHSCFASDGPGATKIDLIDRNGCALRPQFVSEMNRTKDPSGTMFYFFRITAFKFPGPDDVYFSCSIEMTPLRNAPEICTSSRRYSRETSPQNDLRLFDSVKVELDEIFETQRRAAELDEEICLSKSLSGIVAILFATLLVAFISSSFLAMSFYLRLSDRAKNTIYAH</sequence>
<keyword evidence="1" id="KW-1015">Disulfide bond</keyword>
<organism evidence="5 6">
    <name type="scientific">Cylicocyclus nassatus</name>
    <name type="common">Nematode worm</name>
    <dbReference type="NCBI Taxonomy" id="53992"/>
    <lineage>
        <taxon>Eukaryota</taxon>
        <taxon>Metazoa</taxon>
        <taxon>Ecdysozoa</taxon>
        <taxon>Nematoda</taxon>
        <taxon>Chromadorea</taxon>
        <taxon>Rhabditida</taxon>
        <taxon>Rhabditina</taxon>
        <taxon>Rhabditomorpha</taxon>
        <taxon>Strongyloidea</taxon>
        <taxon>Strongylidae</taxon>
        <taxon>Cylicocyclus</taxon>
    </lineage>
</organism>
<dbReference type="InterPro" id="IPR001507">
    <property type="entry name" value="ZP_dom"/>
</dbReference>
<reference evidence="5" key="1">
    <citation type="submission" date="2023-07" db="EMBL/GenBank/DDBJ databases">
        <authorList>
            <consortium name="CYATHOMIX"/>
        </authorList>
    </citation>
    <scope>NUCLEOTIDE SEQUENCE</scope>
    <source>
        <strain evidence="5">N/A</strain>
    </source>
</reference>
<evidence type="ECO:0000313" key="5">
    <source>
        <dbReference type="EMBL" id="CAJ0597355.1"/>
    </source>
</evidence>
<dbReference type="SMART" id="SM00241">
    <property type="entry name" value="ZP"/>
    <property type="match status" value="1"/>
</dbReference>
<dbReference type="InterPro" id="IPR042235">
    <property type="entry name" value="ZP-C_dom"/>
</dbReference>
<name>A0AA36GS64_CYLNA</name>
<dbReference type="PROSITE" id="PS51034">
    <property type="entry name" value="ZP_2"/>
    <property type="match status" value="1"/>
</dbReference>
<dbReference type="EMBL" id="CATQJL010000223">
    <property type="protein sequence ID" value="CAJ0597355.1"/>
    <property type="molecule type" value="Genomic_DNA"/>
</dbReference>
<keyword evidence="3" id="KW-1133">Transmembrane helix</keyword>
<dbReference type="AlphaFoldDB" id="A0AA36GS64"/>
<feature type="compositionally biased region" description="Pro residues" evidence="2">
    <location>
        <begin position="234"/>
        <end position="250"/>
    </location>
</feature>
<gene>
    <name evidence="5" type="ORF">CYNAS_LOCUS9338</name>
</gene>